<evidence type="ECO:0000313" key="2">
    <source>
        <dbReference type="Proteomes" id="UP001564626"/>
    </source>
</evidence>
<protein>
    <submittedName>
        <fullName evidence="1">DinB family protein</fullName>
    </submittedName>
</protein>
<name>A0ABV4CMQ5_9PSEU</name>
<keyword evidence="2" id="KW-1185">Reference proteome</keyword>
<dbReference type="InterPro" id="IPR007061">
    <property type="entry name" value="MST-like"/>
</dbReference>
<dbReference type="EMBL" id="JBGEHV010000055">
    <property type="protein sequence ID" value="MEY8042370.1"/>
    <property type="molecule type" value="Genomic_DNA"/>
</dbReference>
<accession>A0ABV4CMQ5</accession>
<dbReference type="Gene3D" id="1.20.120.450">
    <property type="entry name" value="dinb family like domain"/>
    <property type="match status" value="1"/>
</dbReference>
<dbReference type="SUPFAM" id="SSF109854">
    <property type="entry name" value="DinB/YfiT-like putative metalloenzymes"/>
    <property type="match status" value="1"/>
</dbReference>
<comment type="caution">
    <text evidence="1">The sequence shown here is derived from an EMBL/GenBank/DDBJ whole genome shotgun (WGS) entry which is preliminary data.</text>
</comment>
<dbReference type="Proteomes" id="UP001564626">
    <property type="component" value="Unassembled WGS sequence"/>
</dbReference>
<dbReference type="InterPro" id="IPR034660">
    <property type="entry name" value="DinB/YfiT-like"/>
</dbReference>
<proteinExistence type="predicted"/>
<evidence type="ECO:0000313" key="1">
    <source>
        <dbReference type="EMBL" id="MEY8042370.1"/>
    </source>
</evidence>
<reference evidence="1 2" key="1">
    <citation type="submission" date="2024-08" db="EMBL/GenBank/DDBJ databases">
        <title>Genome mining of Saccharopolyspora cebuensis PGLac3 from Nigerian medicinal plant.</title>
        <authorList>
            <person name="Ezeobiora C.E."/>
            <person name="Igbokwe N.H."/>
            <person name="Amin D.H."/>
            <person name="Mendie U.E."/>
        </authorList>
    </citation>
    <scope>NUCLEOTIDE SEQUENCE [LARGE SCALE GENOMIC DNA]</scope>
    <source>
        <strain evidence="1 2">PGLac3</strain>
    </source>
</reference>
<dbReference type="Pfam" id="PF04978">
    <property type="entry name" value="MST"/>
    <property type="match status" value="1"/>
</dbReference>
<gene>
    <name evidence="1" type="ORF">AB8O55_23420</name>
</gene>
<dbReference type="RefSeq" id="WP_345356829.1">
    <property type="nucleotide sequence ID" value="NZ_BAABII010000003.1"/>
</dbReference>
<organism evidence="1 2">
    <name type="scientific">Saccharopolyspora cebuensis</name>
    <dbReference type="NCBI Taxonomy" id="418759"/>
    <lineage>
        <taxon>Bacteria</taxon>
        <taxon>Bacillati</taxon>
        <taxon>Actinomycetota</taxon>
        <taxon>Actinomycetes</taxon>
        <taxon>Pseudonocardiales</taxon>
        <taxon>Pseudonocardiaceae</taxon>
        <taxon>Saccharopolyspora</taxon>
    </lineage>
</organism>
<sequence>MTRERTDLLDALAWHRQLFRHTVEGLTDEQARRRTTPSELTLGGLIKHVTAVERQWTDFIERGLPEDAFSAEKLAAGAVEFEVGEAETLAGLLDAYAEVARRTDELIATTDLDAARPLPPAPWFEAGTSWTPRRVVAHVLAETSQHAGHADIIREALDGQKTMG</sequence>